<dbReference type="InterPro" id="IPR003660">
    <property type="entry name" value="HAMP_dom"/>
</dbReference>
<dbReference type="PROSITE" id="PS50109">
    <property type="entry name" value="HIS_KIN"/>
    <property type="match status" value="1"/>
</dbReference>
<dbReference type="EMBL" id="SSOB01000020">
    <property type="protein sequence ID" value="THF77326.1"/>
    <property type="molecule type" value="Genomic_DNA"/>
</dbReference>
<feature type="transmembrane region" description="Helical" evidence="13">
    <location>
        <begin position="290"/>
        <end position="309"/>
    </location>
</feature>
<feature type="transmembrane region" description="Helical" evidence="13">
    <location>
        <begin position="12"/>
        <end position="34"/>
    </location>
</feature>
<evidence type="ECO:0000256" key="6">
    <source>
        <dbReference type="ARBA" id="ARBA00022679"/>
    </source>
</evidence>
<dbReference type="EC" id="2.7.13.3" evidence="3"/>
<dbReference type="PANTHER" id="PTHR34220">
    <property type="entry name" value="SENSOR HISTIDINE KINASE YPDA"/>
    <property type="match status" value="1"/>
</dbReference>
<evidence type="ECO:0000256" key="1">
    <source>
        <dbReference type="ARBA" id="ARBA00000085"/>
    </source>
</evidence>
<dbReference type="OrthoDB" id="9776552at2"/>
<name>A0A4S4BS69_9BACL</name>
<organism evidence="16 17">
    <name type="scientific">Cohnella fermenti</name>
    <dbReference type="NCBI Taxonomy" id="2565925"/>
    <lineage>
        <taxon>Bacteria</taxon>
        <taxon>Bacillati</taxon>
        <taxon>Bacillota</taxon>
        <taxon>Bacilli</taxon>
        <taxon>Bacillales</taxon>
        <taxon>Paenibacillaceae</taxon>
        <taxon>Cohnella</taxon>
    </lineage>
</organism>
<evidence type="ECO:0000256" key="7">
    <source>
        <dbReference type="ARBA" id="ARBA00022741"/>
    </source>
</evidence>
<keyword evidence="10" id="KW-0902">Two-component regulatory system</keyword>
<proteinExistence type="predicted"/>
<dbReference type="Proteomes" id="UP000310636">
    <property type="component" value="Unassembled WGS sequence"/>
</dbReference>
<dbReference type="Pfam" id="PF00672">
    <property type="entry name" value="HAMP"/>
    <property type="match status" value="1"/>
</dbReference>
<evidence type="ECO:0000256" key="10">
    <source>
        <dbReference type="ARBA" id="ARBA00023012"/>
    </source>
</evidence>
<keyword evidence="11 13" id="KW-0472">Membrane</keyword>
<reference evidence="16 17" key="1">
    <citation type="submission" date="2019-04" db="EMBL/GenBank/DDBJ databases">
        <title>Cohnella sp. nov. isolated from preserved vegetables.</title>
        <authorList>
            <person name="Lin S.-Y."/>
            <person name="Hung M.-H."/>
            <person name="Young C.-C."/>
        </authorList>
    </citation>
    <scope>NUCLEOTIDE SEQUENCE [LARGE SCALE GENOMIC DNA]</scope>
    <source>
        <strain evidence="16 17">CC-MHH1044</strain>
    </source>
</reference>
<evidence type="ECO:0000256" key="4">
    <source>
        <dbReference type="ARBA" id="ARBA00022475"/>
    </source>
</evidence>
<keyword evidence="4" id="KW-1003">Cell membrane</keyword>
<keyword evidence="12" id="KW-0175">Coiled coil</keyword>
<evidence type="ECO:0000256" key="5">
    <source>
        <dbReference type="ARBA" id="ARBA00022553"/>
    </source>
</evidence>
<keyword evidence="17" id="KW-1185">Reference proteome</keyword>
<evidence type="ECO:0000313" key="17">
    <source>
        <dbReference type="Proteomes" id="UP000310636"/>
    </source>
</evidence>
<feature type="coiled-coil region" evidence="12">
    <location>
        <begin position="363"/>
        <end position="390"/>
    </location>
</feature>
<comment type="caution">
    <text evidence="16">The sequence shown here is derived from an EMBL/GenBank/DDBJ whole genome shotgun (WGS) entry which is preliminary data.</text>
</comment>
<dbReference type="PROSITE" id="PS50885">
    <property type="entry name" value="HAMP"/>
    <property type="match status" value="1"/>
</dbReference>
<evidence type="ECO:0000313" key="16">
    <source>
        <dbReference type="EMBL" id="THF77326.1"/>
    </source>
</evidence>
<protein>
    <recommendedName>
        <fullName evidence="3">histidine kinase</fullName>
        <ecNumber evidence="3">2.7.13.3</ecNumber>
    </recommendedName>
</protein>
<dbReference type="PANTHER" id="PTHR34220:SF7">
    <property type="entry name" value="SENSOR HISTIDINE KINASE YPDA"/>
    <property type="match status" value="1"/>
</dbReference>
<sequence length="589" mass="65783">MGCGMNIRTKLFWTNGAVVVILTASLTFCLENYARSSMLDTLQESAGHSLSQLAENVDSALRSYEQVADYLYMDDLLQDRLLKKFDTYPEAHEEYFESVKPQLYSISSSTEIRDIAIYTDNSSFHVGSIRPLEEMSGLGLSQVQSCLEGGEVGTESLRTWSVSRDHPERLALTQRLNHLNSRSCLFLHIEMDASKVTDLIKMEGERSRFLVLLPDGASVMDSVEGSAESKAELIASLASAEGGRIVNLEGEDYLLNAQRLSSRNSVDGLQVASLLPLAELEAKTSVIRQMAILFFLLMLAAFAIVNFIVSGRITRRLRQLSSKMRRTDMDSLQPIGHVRGNDEVSHLGHMFNDMVNRMQRLLGEVYESELREKELQLRTKEAELYALQTQINPHYLYNTLNSIRGNLLENGDRPNAEIVGLLAKSFRQMLGKSGGTIPLAEELGIVETYLRIQAFRYPDRLRYRIDVDEKLLRLRVPKLSLQILVENAIVHGLEPKESPTTIVVSAEMEDEAILLRVEDDGAGLEPARAAQIQAKLSESSEDGNHIGLVNVHQRLQSFGSEYGIRLAGKPGEGAEASMRIPLYERIGTT</sequence>
<evidence type="ECO:0000256" key="3">
    <source>
        <dbReference type="ARBA" id="ARBA00012438"/>
    </source>
</evidence>
<evidence type="ECO:0000256" key="8">
    <source>
        <dbReference type="ARBA" id="ARBA00022777"/>
    </source>
</evidence>
<feature type="domain" description="Histidine kinase" evidence="14">
    <location>
        <begin position="391"/>
        <end position="584"/>
    </location>
</feature>
<dbReference type="GO" id="GO:0005524">
    <property type="term" value="F:ATP binding"/>
    <property type="evidence" value="ECO:0007669"/>
    <property type="project" value="UniProtKB-KW"/>
</dbReference>
<evidence type="ECO:0000256" key="13">
    <source>
        <dbReference type="SAM" id="Phobius"/>
    </source>
</evidence>
<evidence type="ECO:0000256" key="2">
    <source>
        <dbReference type="ARBA" id="ARBA00004651"/>
    </source>
</evidence>
<dbReference type="SMART" id="SM00304">
    <property type="entry name" value="HAMP"/>
    <property type="match status" value="1"/>
</dbReference>
<feature type="domain" description="HAMP" evidence="15">
    <location>
        <begin position="311"/>
        <end position="363"/>
    </location>
</feature>
<keyword evidence="13" id="KW-1133">Transmembrane helix</keyword>
<keyword evidence="9" id="KW-0067">ATP-binding</keyword>
<dbReference type="InterPro" id="IPR005467">
    <property type="entry name" value="His_kinase_dom"/>
</dbReference>
<keyword evidence="5" id="KW-0597">Phosphoprotein</keyword>
<gene>
    <name evidence="16" type="ORF">E6C55_16820</name>
</gene>
<evidence type="ECO:0000256" key="11">
    <source>
        <dbReference type="ARBA" id="ARBA00023136"/>
    </source>
</evidence>
<keyword evidence="8 16" id="KW-0418">Kinase</keyword>
<dbReference type="GO" id="GO:0005886">
    <property type="term" value="C:plasma membrane"/>
    <property type="evidence" value="ECO:0007669"/>
    <property type="project" value="UniProtKB-SubCell"/>
</dbReference>
<keyword evidence="7" id="KW-0547">Nucleotide-binding</keyword>
<keyword evidence="6" id="KW-0808">Transferase</keyword>
<dbReference type="InterPro" id="IPR010559">
    <property type="entry name" value="Sig_transdc_His_kin_internal"/>
</dbReference>
<evidence type="ECO:0000259" key="15">
    <source>
        <dbReference type="PROSITE" id="PS50885"/>
    </source>
</evidence>
<dbReference type="InterPro" id="IPR050640">
    <property type="entry name" value="Bact_2-comp_sensor_kinase"/>
</dbReference>
<comment type="subcellular location">
    <subcellularLocation>
        <location evidence="2">Cell membrane</location>
        <topology evidence="2">Multi-pass membrane protein</topology>
    </subcellularLocation>
</comment>
<dbReference type="CDD" id="cd06225">
    <property type="entry name" value="HAMP"/>
    <property type="match status" value="1"/>
</dbReference>
<evidence type="ECO:0000256" key="12">
    <source>
        <dbReference type="SAM" id="Coils"/>
    </source>
</evidence>
<accession>A0A4S4BS69</accession>
<dbReference type="SMART" id="SM00387">
    <property type="entry name" value="HATPase_c"/>
    <property type="match status" value="1"/>
</dbReference>
<dbReference type="Pfam" id="PF02518">
    <property type="entry name" value="HATPase_c"/>
    <property type="match status" value="1"/>
</dbReference>
<dbReference type="InterPro" id="IPR003594">
    <property type="entry name" value="HATPase_dom"/>
</dbReference>
<dbReference type="Gene3D" id="3.30.565.10">
    <property type="entry name" value="Histidine kinase-like ATPase, C-terminal domain"/>
    <property type="match status" value="1"/>
</dbReference>
<dbReference type="InterPro" id="IPR036890">
    <property type="entry name" value="HATPase_C_sf"/>
</dbReference>
<dbReference type="SUPFAM" id="SSF55874">
    <property type="entry name" value="ATPase domain of HSP90 chaperone/DNA topoisomerase II/histidine kinase"/>
    <property type="match status" value="1"/>
</dbReference>
<dbReference type="AlphaFoldDB" id="A0A4S4BS69"/>
<evidence type="ECO:0000256" key="9">
    <source>
        <dbReference type="ARBA" id="ARBA00022840"/>
    </source>
</evidence>
<dbReference type="Gene3D" id="6.10.340.10">
    <property type="match status" value="1"/>
</dbReference>
<evidence type="ECO:0000259" key="14">
    <source>
        <dbReference type="PROSITE" id="PS50109"/>
    </source>
</evidence>
<dbReference type="GO" id="GO:0000155">
    <property type="term" value="F:phosphorelay sensor kinase activity"/>
    <property type="evidence" value="ECO:0007669"/>
    <property type="project" value="InterPro"/>
</dbReference>
<keyword evidence="13" id="KW-0812">Transmembrane</keyword>
<comment type="catalytic activity">
    <reaction evidence="1">
        <text>ATP + protein L-histidine = ADP + protein N-phospho-L-histidine.</text>
        <dbReference type="EC" id="2.7.13.3"/>
    </reaction>
</comment>
<dbReference type="Pfam" id="PF06580">
    <property type="entry name" value="His_kinase"/>
    <property type="match status" value="1"/>
</dbReference>